<feature type="transmembrane region" description="Helical" evidence="1">
    <location>
        <begin position="100"/>
        <end position="122"/>
    </location>
</feature>
<evidence type="ECO:0000313" key="3">
    <source>
        <dbReference type="Proteomes" id="UP000480548"/>
    </source>
</evidence>
<keyword evidence="1" id="KW-1133">Transmembrane helix</keyword>
<name>A0A7C8P1D8_ORBOL</name>
<gene>
    <name evidence="2" type="ORF">TWF703_001126</name>
</gene>
<evidence type="ECO:0000313" key="2">
    <source>
        <dbReference type="EMBL" id="KAF3122735.1"/>
    </source>
</evidence>
<protein>
    <submittedName>
        <fullName evidence="2">Uncharacterized protein</fullName>
    </submittedName>
</protein>
<proteinExistence type="predicted"/>
<feature type="transmembrane region" description="Helical" evidence="1">
    <location>
        <begin position="553"/>
        <end position="579"/>
    </location>
</feature>
<dbReference type="EMBL" id="WIQZ01000117">
    <property type="protein sequence ID" value="KAF3122735.1"/>
    <property type="molecule type" value="Genomic_DNA"/>
</dbReference>
<evidence type="ECO:0000256" key="1">
    <source>
        <dbReference type="SAM" id="Phobius"/>
    </source>
</evidence>
<dbReference type="Proteomes" id="UP000480548">
    <property type="component" value="Unassembled WGS sequence"/>
</dbReference>
<keyword evidence="1" id="KW-0472">Membrane</keyword>
<keyword evidence="1" id="KW-0812">Transmembrane</keyword>
<sequence length="656" mass="72156">MSNAGTARTPHTRIDLDLRREESVNTDTSSGVVIANGERRHGKKKKDGALRNKTSELLLRLFLALCSSAFIVLPFFAYSLDGREVQQYQDGKKVLESIKWGPTIFPIVFAATTGGFLQAVALRQAQKGARLGTLEQLTRTVNIFTAVTTPYFIKAYNWLSFILLLLWAASPLGGQASLRLLSTQLVPFQTPTNVRFLSPTNITSYIASGGRNYGTWRTQAEYLYTASLLGIASSKYRSTDLWDNVRIPFIEEIEKQTPKPGPNGWYDVTKNTTYSSLLGIPIRGLTNNITVDVRTSYSRLGCSFFELVNGDDCFNKKSGRCFNAGDPHVPEWIFPASEHNKTWREYSSYISVALNISQTLPRAITPDGIDSPDPVDLIFESPGSLGVSVGWCKLSQTYVEARVNCPSSNCAVSKLRRLNIGTPRPPLFFNATPGRIGSLANFVQDFSEVSKAGKPSFSNFNQGYIYNPDDPIASTDRWVNIVDVGKENFEIRMTQLINTLMGAVQGPALFLSDHDIQPGNNTYYSRLGRYVAAESSTGESTVLKELFVCYKGWAALMLFAAGLLTAIGVSSAIIAYTTLAPDTLASLSSMAAESRYFDVEHKDSTLDRDGKAIALKDRVVKLGDVESSGETGYIALGTVDTDKGGVRELSIDRVYR</sequence>
<dbReference type="AlphaFoldDB" id="A0A7C8P1D8"/>
<feature type="transmembrane region" description="Helical" evidence="1">
    <location>
        <begin position="57"/>
        <end position="80"/>
    </location>
</feature>
<reference evidence="2 3" key="1">
    <citation type="submission" date="2019-06" db="EMBL/GenBank/DDBJ databases">
        <authorList>
            <person name="Palmer J.M."/>
        </authorList>
    </citation>
    <scope>NUCLEOTIDE SEQUENCE [LARGE SCALE GENOMIC DNA]</scope>
    <source>
        <strain evidence="2 3">TWF703</strain>
    </source>
</reference>
<accession>A0A7C8P1D8</accession>
<comment type="caution">
    <text evidence="2">The sequence shown here is derived from an EMBL/GenBank/DDBJ whole genome shotgun (WGS) entry which is preliminary data.</text>
</comment>
<organism evidence="2 3">
    <name type="scientific">Orbilia oligospora</name>
    <name type="common">Nematode-trapping fungus</name>
    <name type="synonym">Arthrobotrys oligospora</name>
    <dbReference type="NCBI Taxonomy" id="2813651"/>
    <lineage>
        <taxon>Eukaryota</taxon>
        <taxon>Fungi</taxon>
        <taxon>Dikarya</taxon>
        <taxon>Ascomycota</taxon>
        <taxon>Pezizomycotina</taxon>
        <taxon>Orbiliomycetes</taxon>
        <taxon>Orbiliales</taxon>
        <taxon>Orbiliaceae</taxon>
        <taxon>Orbilia</taxon>
    </lineage>
</organism>
<feature type="transmembrane region" description="Helical" evidence="1">
    <location>
        <begin position="143"/>
        <end position="169"/>
    </location>
</feature>